<dbReference type="Proteomes" id="UP001054837">
    <property type="component" value="Unassembled WGS sequence"/>
</dbReference>
<accession>A0AAV4MGH8</accession>
<dbReference type="AlphaFoldDB" id="A0AAV4MGH8"/>
<proteinExistence type="predicted"/>
<evidence type="ECO:0000256" key="1">
    <source>
        <dbReference type="SAM" id="MobiDB-lite"/>
    </source>
</evidence>
<protein>
    <submittedName>
        <fullName evidence="2">Uncharacterized protein</fullName>
    </submittedName>
</protein>
<organism evidence="2 3">
    <name type="scientific">Caerostris darwini</name>
    <dbReference type="NCBI Taxonomy" id="1538125"/>
    <lineage>
        <taxon>Eukaryota</taxon>
        <taxon>Metazoa</taxon>
        <taxon>Ecdysozoa</taxon>
        <taxon>Arthropoda</taxon>
        <taxon>Chelicerata</taxon>
        <taxon>Arachnida</taxon>
        <taxon>Araneae</taxon>
        <taxon>Araneomorphae</taxon>
        <taxon>Entelegynae</taxon>
        <taxon>Araneoidea</taxon>
        <taxon>Araneidae</taxon>
        <taxon>Caerostris</taxon>
    </lineage>
</organism>
<reference evidence="2 3" key="1">
    <citation type="submission" date="2021-06" db="EMBL/GenBank/DDBJ databases">
        <title>Caerostris darwini draft genome.</title>
        <authorList>
            <person name="Kono N."/>
            <person name="Arakawa K."/>
        </authorList>
    </citation>
    <scope>NUCLEOTIDE SEQUENCE [LARGE SCALE GENOMIC DNA]</scope>
</reference>
<gene>
    <name evidence="2" type="ORF">CDAR_521411</name>
</gene>
<sequence length="104" mass="11371">MSVRELHTSSVDHLARREDHEAHSEDDLLDSGVLLLLLDPVRGHPSVVPLRCQVSRISGHSPEIRLRISFFLSYFSSSCSCSPFSTPVSTPLCTAATPLISKGL</sequence>
<comment type="caution">
    <text evidence="2">The sequence shown here is derived from an EMBL/GenBank/DDBJ whole genome shotgun (WGS) entry which is preliminary data.</text>
</comment>
<dbReference type="EMBL" id="BPLQ01000314">
    <property type="protein sequence ID" value="GIX69914.1"/>
    <property type="molecule type" value="Genomic_DNA"/>
</dbReference>
<keyword evidence="3" id="KW-1185">Reference proteome</keyword>
<feature type="compositionally biased region" description="Basic and acidic residues" evidence="1">
    <location>
        <begin position="13"/>
        <end position="25"/>
    </location>
</feature>
<name>A0AAV4MGH8_9ARAC</name>
<evidence type="ECO:0000313" key="2">
    <source>
        <dbReference type="EMBL" id="GIX69914.1"/>
    </source>
</evidence>
<evidence type="ECO:0000313" key="3">
    <source>
        <dbReference type="Proteomes" id="UP001054837"/>
    </source>
</evidence>
<feature type="region of interest" description="Disordered" evidence="1">
    <location>
        <begin position="1"/>
        <end position="25"/>
    </location>
</feature>